<dbReference type="PANTHER" id="PTHR13130:SF5">
    <property type="entry name" value="MEDIATOR OF RNA POLYMERASE II TRANSCRIPTION SUBUNIT 27"/>
    <property type="match status" value="1"/>
</dbReference>
<keyword evidence="3" id="KW-0805">Transcription regulation</keyword>
<evidence type="ECO:0000256" key="2">
    <source>
        <dbReference type="ARBA" id="ARBA00008048"/>
    </source>
</evidence>
<dbReference type="PANTHER" id="PTHR13130">
    <property type="entry name" value="34 KDA TRANSCRIPTIONAL CO-ACTIVATOR-RELATED"/>
    <property type="match status" value="1"/>
</dbReference>
<keyword evidence="4" id="KW-0804">Transcription</keyword>
<evidence type="ECO:0000256" key="1">
    <source>
        <dbReference type="ARBA" id="ARBA00004123"/>
    </source>
</evidence>
<dbReference type="GO" id="GO:0016592">
    <property type="term" value="C:mediator complex"/>
    <property type="evidence" value="ECO:0007669"/>
    <property type="project" value="InterPro"/>
</dbReference>
<dbReference type="GO" id="GO:0003713">
    <property type="term" value="F:transcription coactivator activity"/>
    <property type="evidence" value="ECO:0007669"/>
    <property type="project" value="TreeGrafter"/>
</dbReference>
<evidence type="ECO:0000256" key="4">
    <source>
        <dbReference type="ARBA" id="ARBA00023163"/>
    </source>
</evidence>
<accession>A0A8S9M0A0</accession>
<gene>
    <name evidence="7" type="ORF">F2Q70_00009759</name>
</gene>
<protein>
    <recommendedName>
        <fullName evidence="8">Mediator of RNA polymerase II transcription subunit 27</fullName>
    </recommendedName>
</protein>
<name>A0A8S9M0A0_BRACR</name>
<evidence type="ECO:0000313" key="7">
    <source>
        <dbReference type="EMBL" id="KAF2611737.1"/>
    </source>
</evidence>
<organism evidence="7">
    <name type="scientific">Brassica cretica</name>
    <name type="common">Mustard</name>
    <dbReference type="NCBI Taxonomy" id="69181"/>
    <lineage>
        <taxon>Eukaryota</taxon>
        <taxon>Viridiplantae</taxon>
        <taxon>Streptophyta</taxon>
        <taxon>Embryophyta</taxon>
        <taxon>Tracheophyta</taxon>
        <taxon>Spermatophyta</taxon>
        <taxon>Magnoliopsida</taxon>
        <taxon>eudicotyledons</taxon>
        <taxon>Gunneridae</taxon>
        <taxon>Pentapetalae</taxon>
        <taxon>rosids</taxon>
        <taxon>malvids</taxon>
        <taxon>Brassicales</taxon>
        <taxon>Brassicaceae</taxon>
        <taxon>Brassiceae</taxon>
        <taxon>Brassica</taxon>
    </lineage>
</organism>
<reference evidence="7" key="1">
    <citation type="submission" date="2019-12" db="EMBL/GenBank/DDBJ databases">
        <title>Genome sequencing and annotation of Brassica cretica.</title>
        <authorList>
            <person name="Studholme D.J."/>
            <person name="Sarris P.F."/>
        </authorList>
    </citation>
    <scope>NUCLEOTIDE SEQUENCE</scope>
    <source>
        <strain evidence="7">PFS-102/07</strain>
        <tissue evidence="7">Leaf</tissue>
    </source>
</reference>
<dbReference type="InterPro" id="IPR021627">
    <property type="entry name" value="Mediator_Med27"/>
</dbReference>
<evidence type="ECO:0000256" key="6">
    <source>
        <dbReference type="SAM" id="MobiDB-lite"/>
    </source>
</evidence>
<feature type="region of interest" description="Disordered" evidence="6">
    <location>
        <begin position="1"/>
        <end position="28"/>
    </location>
</feature>
<comment type="caution">
    <text evidence="7">The sequence shown here is derived from an EMBL/GenBank/DDBJ whole genome shotgun (WGS) entry which is preliminary data.</text>
</comment>
<dbReference type="AlphaFoldDB" id="A0A8S9M0A0"/>
<sequence length="154" mass="17057">MQSLQQLQLHQNPTEAANSQSELEAPPKQVAQAMERLNQAARVIADILLGADRVFEALFLTSHPRTSTTDTSLQLLLKEDASMRQHLHDLRSIGKKLEESGVLTESLRSRSNSWGLHMPLVCPDGAVVAYAWKRQLAGQAAFAKLFNKMIGRAI</sequence>
<evidence type="ECO:0008006" key="8">
    <source>
        <dbReference type="Google" id="ProtNLM"/>
    </source>
</evidence>
<dbReference type="EMBL" id="QGKY02000089">
    <property type="protein sequence ID" value="KAF2611737.1"/>
    <property type="molecule type" value="Genomic_DNA"/>
</dbReference>
<evidence type="ECO:0000256" key="3">
    <source>
        <dbReference type="ARBA" id="ARBA00023015"/>
    </source>
</evidence>
<proteinExistence type="inferred from homology"/>
<keyword evidence="5" id="KW-0539">Nucleus</keyword>
<evidence type="ECO:0000256" key="5">
    <source>
        <dbReference type="ARBA" id="ARBA00023242"/>
    </source>
</evidence>
<comment type="similarity">
    <text evidence="2">Belongs to the Mediator complex subunit 27 family.</text>
</comment>
<dbReference type="GO" id="GO:0006357">
    <property type="term" value="P:regulation of transcription by RNA polymerase II"/>
    <property type="evidence" value="ECO:0007669"/>
    <property type="project" value="TreeGrafter"/>
</dbReference>
<comment type="subcellular location">
    <subcellularLocation>
        <location evidence="1">Nucleus</location>
    </subcellularLocation>
</comment>
<feature type="compositionally biased region" description="Polar residues" evidence="6">
    <location>
        <begin position="1"/>
        <end position="22"/>
    </location>
</feature>